<evidence type="ECO:0000259" key="1">
    <source>
        <dbReference type="Pfam" id="PF06750"/>
    </source>
</evidence>
<dbReference type="EMBL" id="PFNG01000225">
    <property type="protein sequence ID" value="PIZ35782.1"/>
    <property type="molecule type" value="Genomic_DNA"/>
</dbReference>
<dbReference type="InterPro" id="IPR050882">
    <property type="entry name" value="Prepilin_peptidase/N-MTase"/>
</dbReference>
<dbReference type="PANTHER" id="PTHR30487:SF0">
    <property type="entry name" value="PREPILIN LEADER PEPTIDASE_N-METHYLTRANSFERASE-RELATED"/>
    <property type="match status" value="1"/>
</dbReference>
<dbReference type="GO" id="GO:0006465">
    <property type="term" value="P:signal peptide processing"/>
    <property type="evidence" value="ECO:0007669"/>
    <property type="project" value="TreeGrafter"/>
</dbReference>
<dbReference type="PANTHER" id="PTHR30487">
    <property type="entry name" value="TYPE 4 PREPILIN-LIKE PROTEINS LEADER PEPTIDE-PROCESSING ENZYME"/>
    <property type="match status" value="1"/>
</dbReference>
<proteinExistence type="predicted"/>
<dbReference type="GO" id="GO:0005886">
    <property type="term" value="C:plasma membrane"/>
    <property type="evidence" value="ECO:0007669"/>
    <property type="project" value="TreeGrafter"/>
</dbReference>
<sequence length="53" mass="5792">MIGSFLNVCAHRIPKGESIAYPPSHCPSCNEAIRYVDNIPVLSYIILGGKCRS</sequence>
<dbReference type="InterPro" id="IPR010627">
    <property type="entry name" value="Prepilin_pept_A24_N"/>
</dbReference>
<reference evidence="3" key="1">
    <citation type="submission" date="2017-09" db="EMBL/GenBank/DDBJ databases">
        <title>Depth-based differentiation of microbial function through sediment-hosted aquifers and enrichment of novel symbionts in the deep terrestrial subsurface.</title>
        <authorList>
            <person name="Probst A.J."/>
            <person name="Ladd B."/>
            <person name="Jarett J.K."/>
            <person name="Geller-Mcgrath D.E."/>
            <person name="Sieber C.M.K."/>
            <person name="Emerson J.B."/>
            <person name="Anantharaman K."/>
            <person name="Thomas B.C."/>
            <person name="Malmstrom R."/>
            <person name="Stieglmeier M."/>
            <person name="Klingl A."/>
            <person name="Woyke T."/>
            <person name="Ryan C.M."/>
            <person name="Banfield J.F."/>
        </authorList>
    </citation>
    <scope>NUCLEOTIDE SEQUENCE [LARGE SCALE GENOMIC DNA]</scope>
</reference>
<evidence type="ECO:0000313" key="3">
    <source>
        <dbReference type="Proteomes" id="UP000230956"/>
    </source>
</evidence>
<accession>A0A2M7T5X9</accession>
<dbReference type="Pfam" id="PF06750">
    <property type="entry name" value="A24_N_bact"/>
    <property type="match status" value="1"/>
</dbReference>
<comment type="caution">
    <text evidence="2">The sequence shown here is derived from an EMBL/GenBank/DDBJ whole genome shotgun (WGS) entry which is preliminary data.</text>
</comment>
<name>A0A2M7T5X9_9ACTN</name>
<feature type="domain" description="Prepilin peptidase A24 N-terminal" evidence="1">
    <location>
        <begin position="1"/>
        <end position="52"/>
    </location>
</feature>
<dbReference type="GO" id="GO:0004190">
    <property type="term" value="F:aspartic-type endopeptidase activity"/>
    <property type="evidence" value="ECO:0007669"/>
    <property type="project" value="TreeGrafter"/>
</dbReference>
<evidence type="ECO:0000313" key="2">
    <source>
        <dbReference type="EMBL" id="PIZ35782.1"/>
    </source>
</evidence>
<gene>
    <name evidence="2" type="ORF">COY37_09710</name>
</gene>
<feature type="non-terminal residue" evidence="2">
    <location>
        <position position="53"/>
    </location>
</feature>
<protein>
    <submittedName>
        <fullName evidence="2">Prepilin peptidase</fullName>
    </submittedName>
</protein>
<dbReference type="Proteomes" id="UP000230956">
    <property type="component" value="Unassembled WGS sequence"/>
</dbReference>
<dbReference type="AlphaFoldDB" id="A0A2M7T5X9"/>
<organism evidence="2 3">
    <name type="scientific">Candidatus Aquicultor secundus</name>
    <dbReference type="NCBI Taxonomy" id="1973895"/>
    <lineage>
        <taxon>Bacteria</taxon>
        <taxon>Bacillati</taxon>
        <taxon>Actinomycetota</taxon>
        <taxon>Candidatus Aquicultoria</taxon>
        <taxon>Candidatus Aquicultorales</taxon>
        <taxon>Candidatus Aquicultoraceae</taxon>
        <taxon>Candidatus Aquicultor</taxon>
    </lineage>
</organism>